<accession>A0A2Z4AG17</accession>
<dbReference type="Proteomes" id="UP000247465">
    <property type="component" value="Chromosome"/>
</dbReference>
<reference evidence="1 2" key="1">
    <citation type="submission" date="2018-06" db="EMBL/GenBank/DDBJ databases">
        <title>Draft Genome Sequence of a Novel Marine Bacterium Related to the Verrucomicrobia.</title>
        <authorList>
            <person name="Vosseberg J."/>
            <person name="Martijn J."/>
            <person name="Ettema T.J.G."/>
        </authorList>
    </citation>
    <scope>NUCLEOTIDE SEQUENCE [LARGE SCALE GENOMIC DNA]</scope>
    <source>
        <strain evidence="1">TARA_B100001123</strain>
    </source>
</reference>
<evidence type="ECO:0000313" key="2">
    <source>
        <dbReference type="Proteomes" id="UP000247465"/>
    </source>
</evidence>
<dbReference type="GO" id="GO:0016706">
    <property type="term" value="F:2-oxoglutarate-dependent dioxygenase activity"/>
    <property type="evidence" value="ECO:0007669"/>
    <property type="project" value="UniProtKB-ARBA"/>
</dbReference>
<dbReference type="Gene3D" id="2.60.120.620">
    <property type="entry name" value="q2cbj1_9rhob like domain"/>
    <property type="match status" value="1"/>
</dbReference>
<proteinExistence type="predicted"/>
<protein>
    <recommendedName>
        <fullName evidence="3">Phytanoyl-CoA dioxygenase family protein</fullName>
    </recommendedName>
</protein>
<dbReference type="InterPro" id="IPR008775">
    <property type="entry name" value="Phytyl_CoA_dOase-like"/>
</dbReference>
<sequence>MSNNQIEVSEDALRQYSDEGYCLLEGLIPIELIDSMRRLVDEIIDRVPNWAENHFQILDPSSYRNVRGEVLPGGIQRPAEREELFQKVADHPNLETAMSRLLGGPVERFTDQIGVKHGMIREEQGGRSYFHQDSFYWHIDPRLGCNCWIPMSRVDKECIALAVIPGSHREWSLAEHESYYDDPPMGYMRDQFEPFKRHRILLENIDHSKECLIPMNPGDGLFFNNYTWHRSEPNRSGKTHSFYAIAYQISRKS</sequence>
<dbReference type="Pfam" id="PF05721">
    <property type="entry name" value="PhyH"/>
    <property type="match status" value="1"/>
</dbReference>
<evidence type="ECO:0008006" key="3">
    <source>
        <dbReference type="Google" id="ProtNLM"/>
    </source>
</evidence>
<organism evidence="1 2">
    <name type="scientific">Candidatus Moanibacter tarae</name>
    <dbReference type="NCBI Taxonomy" id="2200854"/>
    <lineage>
        <taxon>Bacteria</taxon>
        <taxon>Pseudomonadati</taxon>
        <taxon>Verrucomicrobiota</taxon>
        <taxon>Opitutia</taxon>
        <taxon>Puniceicoccales</taxon>
        <taxon>Puniceicoccales incertae sedis</taxon>
        <taxon>Candidatus Moanibacter</taxon>
    </lineage>
</organism>
<dbReference type="KEGG" id="mtar:DF168_01749"/>
<evidence type="ECO:0000313" key="1">
    <source>
        <dbReference type="EMBL" id="AWT60535.1"/>
    </source>
</evidence>
<dbReference type="PANTHER" id="PTHR20883">
    <property type="entry name" value="PHYTANOYL-COA DIOXYGENASE DOMAIN CONTAINING 1"/>
    <property type="match status" value="1"/>
</dbReference>
<dbReference type="GO" id="GO:0005506">
    <property type="term" value="F:iron ion binding"/>
    <property type="evidence" value="ECO:0007669"/>
    <property type="project" value="UniProtKB-ARBA"/>
</dbReference>
<name>A0A2Z4AG17_9BACT</name>
<dbReference type="AlphaFoldDB" id="A0A2Z4AG17"/>
<gene>
    <name evidence="1" type="ORF">DF168_01749</name>
</gene>
<dbReference type="PANTHER" id="PTHR20883:SF51">
    <property type="entry name" value="PHYTANOYL-COA HYDROXYLASE"/>
    <property type="match status" value="1"/>
</dbReference>
<dbReference type="SUPFAM" id="SSF51197">
    <property type="entry name" value="Clavaminate synthase-like"/>
    <property type="match status" value="1"/>
</dbReference>
<dbReference type="EMBL" id="CP029803">
    <property type="protein sequence ID" value="AWT60535.1"/>
    <property type="molecule type" value="Genomic_DNA"/>
</dbReference>